<reference evidence="2" key="1">
    <citation type="journal article" date="2019" name="Int. J. Syst. Evol. Microbiol.">
        <title>The Global Catalogue of Microorganisms (GCM) 10K type strain sequencing project: providing services to taxonomists for standard genome sequencing and annotation.</title>
        <authorList>
            <consortium name="The Broad Institute Genomics Platform"/>
            <consortium name="The Broad Institute Genome Sequencing Center for Infectious Disease"/>
            <person name="Wu L."/>
            <person name="Ma J."/>
        </authorList>
    </citation>
    <scope>NUCLEOTIDE SEQUENCE [LARGE SCALE GENOMIC DNA]</scope>
    <source>
        <strain evidence="2">CGMCC 1.12859</strain>
    </source>
</reference>
<comment type="caution">
    <text evidence="1">The sequence shown here is derived from an EMBL/GenBank/DDBJ whole genome shotgun (WGS) entry which is preliminary data.</text>
</comment>
<dbReference type="EMBL" id="JBHTAJ010000005">
    <property type="protein sequence ID" value="MFC7178739.1"/>
    <property type="molecule type" value="Genomic_DNA"/>
</dbReference>
<evidence type="ECO:0000313" key="1">
    <source>
        <dbReference type="EMBL" id="MFC7178739.1"/>
    </source>
</evidence>
<organism evidence="1 2">
    <name type="scientific">Kitasatospora paranensis</name>
    <dbReference type="NCBI Taxonomy" id="258053"/>
    <lineage>
        <taxon>Bacteria</taxon>
        <taxon>Bacillati</taxon>
        <taxon>Actinomycetota</taxon>
        <taxon>Actinomycetes</taxon>
        <taxon>Kitasatosporales</taxon>
        <taxon>Streptomycetaceae</taxon>
        <taxon>Kitasatospora</taxon>
    </lineage>
</organism>
<keyword evidence="2" id="KW-1185">Reference proteome</keyword>
<dbReference type="Proteomes" id="UP001596435">
    <property type="component" value="Unassembled WGS sequence"/>
</dbReference>
<name>A0ABW2FRH6_9ACTN</name>
<sequence>MQLELLNQSPRYGPARLVDPPRRGYLYLAAAVAPPTGPPFPRANEKRTALLDRLKALAGEVEGHETVEKATVYRAIVVPPATGYARQARFHQARYDVAVLVETTSVDGLDRLEQTDSYRSLAAAITTSAADTHVMRASCVKSTGDVDKTRPGLFLFNHFVAEDHAVALELWDHLAGWYARETGLDNSTLLQPIGDADYAFVNHARWDVGVPRFLLQQMARPSFRSYVQSNLLVNRTGAMPLLYRLA</sequence>
<dbReference type="RefSeq" id="WP_345709221.1">
    <property type="nucleotide sequence ID" value="NZ_BAABKV010000001.1"/>
</dbReference>
<proteinExistence type="predicted"/>
<protein>
    <submittedName>
        <fullName evidence="1">Uncharacterized protein</fullName>
    </submittedName>
</protein>
<evidence type="ECO:0000313" key="2">
    <source>
        <dbReference type="Proteomes" id="UP001596435"/>
    </source>
</evidence>
<accession>A0ABW2FRH6</accession>
<gene>
    <name evidence="1" type="ORF">ACFQMG_04060</name>
</gene>